<dbReference type="PANTHER" id="PTHR35470:SF6">
    <property type="entry name" value="PROTEIN CYSTEINE-RICH TRANSMEMBRANE MODULE 2"/>
    <property type="match status" value="1"/>
</dbReference>
<evidence type="ECO:0000313" key="3">
    <source>
        <dbReference type="Proteomes" id="UP000800094"/>
    </source>
</evidence>
<organism evidence="2 3">
    <name type="scientific">Trematosphaeria pertusa</name>
    <dbReference type="NCBI Taxonomy" id="390896"/>
    <lineage>
        <taxon>Eukaryota</taxon>
        <taxon>Fungi</taxon>
        <taxon>Dikarya</taxon>
        <taxon>Ascomycota</taxon>
        <taxon>Pezizomycotina</taxon>
        <taxon>Dothideomycetes</taxon>
        <taxon>Pleosporomycetidae</taxon>
        <taxon>Pleosporales</taxon>
        <taxon>Massarineae</taxon>
        <taxon>Trematosphaeriaceae</taxon>
        <taxon>Trematosphaeria</taxon>
    </lineage>
</organism>
<dbReference type="GeneID" id="54582753"/>
<keyword evidence="3" id="KW-1185">Reference proteome</keyword>
<proteinExistence type="predicted"/>
<gene>
    <name evidence="2" type="ORF">BU26DRAFT_520989</name>
</gene>
<dbReference type="GO" id="GO:0012505">
    <property type="term" value="C:endomembrane system"/>
    <property type="evidence" value="ECO:0007669"/>
    <property type="project" value="UniProtKB-SubCell"/>
</dbReference>
<dbReference type="InterPro" id="IPR051671">
    <property type="entry name" value="CYSTM1_HM_Tolerance"/>
</dbReference>
<dbReference type="GO" id="GO:0010038">
    <property type="term" value="P:response to metal ion"/>
    <property type="evidence" value="ECO:0007669"/>
    <property type="project" value="UniProtKB-ARBA"/>
</dbReference>
<dbReference type="AlphaFoldDB" id="A0A6A6I834"/>
<dbReference type="Proteomes" id="UP000800094">
    <property type="component" value="Unassembled WGS sequence"/>
</dbReference>
<evidence type="ECO:0000313" key="2">
    <source>
        <dbReference type="EMBL" id="KAF2246531.1"/>
    </source>
</evidence>
<protein>
    <submittedName>
        <fullName evidence="2">Uncharacterized protein</fullName>
    </submittedName>
</protein>
<dbReference type="GO" id="GO:0046872">
    <property type="term" value="F:metal ion binding"/>
    <property type="evidence" value="ECO:0007669"/>
    <property type="project" value="UniProtKB-KW"/>
</dbReference>
<dbReference type="EMBL" id="ML987198">
    <property type="protein sequence ID" value="KAF2246531.1"/>
    <property type="molecule type" value="Genomic_DNA"/>
</dbReference>
<feature type="compositionally biased region" description="Low complexity" evidence="1">
    <location>
        <begin position="1"/>
        <end position="18"/>
    </location>
</feature>
<name>A0A6A6I834_9PLEO</name>
<feature type="compositionally biased region" description="Pro residues" evidence="1">
    <location>
        <begin position="19"/>
        <end position="34"/>
    </location>
</feature>
<feature type="region of interest" description="Disordered" evidence="1">
    <location>
        <begin position="1"/>
        <end position="50"/>
    </location>
</feature>
<dbReference type="RefSeq" id="XP_033681535.1">
    <property type="nucleotide sequence ID" value="XM_033829423.1"/>
</dbReference>
<evidence type="ECO:0000256" key="1">
    <source>
        <dbReference type="SAM" id="MobiDB-lite"/>
    </source>
</evidence>
<sequence length="89" mass="9822">MSNQGYYDQAQGQNQGYYGPPPPNQPYGQYPPPQQQMYYAPGPPQAPAQQERGQKKERGCLAACLATICCCWICGEACDCCLDMLECCC</sequence>
<dbReference type="PANTHER" id="PTHR35470">
    <property type="entry name" value="CADMIUM TOLERANT 3"/>
    <property type="match status" value="1"/>
</dbReference>
<reference evidence="2" key="1">
    <citation type="journal article" date="2020" name="Stud. Mycol.">
        <title>101 Dothideomycetes genomes: a test case for predicting lifestyles and emergence of pathogens.</title>
        <authorList>
            <person name="Haridas S."/>
            <person name="Albert R."/>
            <person name="Binder M."/>
            <person name="Bloem J."/>
            <person name="Labutti K."/>
            <person name="Salamov A."/>
            <person name="Andreopoulos B."/>
            <person name="Baker S."/>
            <person name="Barry K."/>
            <person name="Bills G."/>
            <person name="Bluhm B."/>
            <person name="Cannon C."/>
            <person name="Castanera R."/>
            <person name="Culley D."/>
            <person name="Daum C."/>
            <person name="Ezra D."/>
            <person name="Gonzalez J."/>
            <person name="Henrissat B."/>
            <person name="Kuo A."/>
            <person name="Liang C."/>
            <person name="Lipzen A."/>
            <person name="Lutzoni F."/>
            <person name="Magnuson J."/>
            <person name="Mondo S."/>
            <person name="Nolan M."/>
            <person name="Ohm R."/>
            <person name="Pangilinan J."/>
            <person name="Park H.-J."/>
            <person name="Ramirez L."/>
            <person name="Alfaro M."/>
            <person name="Sun H."/>
            <person name="Tritt A."/>
            <person name="Yoshinaga Y."/>
            <person name="Zwiers L.-H."/>
            <person name="Turgeon B."/>
            <person name="Goodwin S."/>
            <person name="Spatafora J."/>
            <person name="Crous P."/>
            <person name="Grigoriev I."/>
        </authorList>
    </citation>
    <scope>NUCLEOTIDE SEQUENCE</scope>
    <source>
        <strain evidence="2">CBS 122368</strain>
    </source>
</reference>
<accession>A0A6A6I834</accession>